<sequence length="62" mass="6793">MGEQLYRRALEHAHGQGATTIETVVLASNEDGLGFAEAHGFVEFDRYVLPGDTVAYIDLRLA</sequence>
<proteinExistence type="predicted"/>
<accession>A0ABW1G762</accession>
<dbReference type="Gene3D" id="3.40.630.30">
    <property type="match status" value="1"/>
</dbReference>
<keyword evidence="2" id="KW-1185">Reference proteome</keyword>
<dbReference type="EMBL" id="JBHSQJ010000122">
    <property type="protein sequence ID" value="MFC5910531.1"/>
    <property type="molecule type" value="Genomic_DNA"/>
</dbReference>
<dbReference type="InterPro" id="IPR016181">
    <property type="entry name" value="Acyl_CoA_acyltransferase"/>
</dbReference>
<dbReference type="RefSeq" id="WP_380587869.1">
    <property type="nucleotide sequence ID" value="NZ_JBHSQJ010000122.1"/>
</dbReference>
<dbReference type="Proteomes" id="UP001596174">
    <property type="component" value="Unassembled WGS sequence"/>
</dbReference>
<evidence type="ECO:0000313" key="1">
    <source>
        <dbReference type="EMBL" id="MFC5910531.1"/>
    </source>
</evidence>
<name>A0ABW1G762_9ACTN</name>
<protein>
    <recommendedName>
        <fullName evidence="3">GNAT family N-acetyltransferase</fullName>
    </recommendedName>
</protein>
<dbReference type="SUPFAM" id="SSF55729">
    <property type="entry name" value="Acyl-CoA N-acyltransferases (Nat)"/>
    <property type="match status" value="1"/>
</dbReference>
<comment type="caution">
    <text evidence="1">The sequence shown here is derived from an EMBL/GenBank/DDBJ whole genome shotgun (WGS) entry which is preliminary data.</text>
</comment>
<evidence type="ECO:0000313" key="2">
    <source>
        <dbReference type="Proteomes" id="UP001596174"/>
    </source>
</evidence>
<organism evidence="1 2">
    <name type="scientific">Streptacidiphilus monticola</name>
    <dbReference type="NCBI Taxonomy" id="2161674"/>
    <lineage>
        <taxon>Bacteria</taxon>
        <taxon>Bacillati</taxon>
        <taxon>Actinomycetota</taxon>
        <taxon>Actinomycetes</taxon>
        <taxon>Kitasatosporales</taxon>
        <taxon>Streptomycetaceae</taxon>
        <taxon>Streptacidiphilus</taxon>
    </lineage>
</organism>
<gene>
    <name evidence="1" type="ORF">ACFP3V_25350</name>
</gene>
<reference evidence="2" key="1">
    <citation type="journal article" date="2019" name="Int. J. Syst. Evol. Microbiol.">
        <title>The Global Catalogue of Microorganisms (GCM) 10K type strain sequencing project: providing services to taxonomists for standard genome sequencing and annotation.</title>
        <authorList>
            <consortium name="The Broad Institute Genomics Platform"/>
            <consortium name="The Broad Institute Genome Sequencing Center for Infectious Disease"/>
            <person name="Wu L."/>
            <person name="Ma J."/>
        </authorList>
    </citation>
    <scope>NUCLEOTIDE SEQUENCE [LARGE SCALE GENOMIC DNA]</scope>
    <source>
        <strain evidence="2">JCM 4816</strain>
    </source>
</reference>
<evidence type="ECO:0008006" key="3">
    <source>
        <dbReference type="Google" id="ProtNLM"/>
    </source>
</evidence>